<proteinExistence type="predicted"/>
<gene>
    <name evidence="1" type="ORF">LAD73_00790</name>
</gene>
<dbReference type="SFLD" id="SFLDG01140">
    <property type="entry name" value="C2.B:_Phosphomannomutase_and_P"/>
    <property type="match status" value="1"/>
</dbReference>
<dbReference type="Gene3D" id="3.30.1240.10">
    <property type="match status" value="1"/>
</dbReference>
<dbReference type="InterPro" id="IPR036412">
    <property type="entry name" value="HAD-like_sf"/>
</dbReference>
<dbReference type="PROSITE" id="PS01228">
    <property type="entry name" value="COF_1"/>
    <property type="match status" value="1"/>
</dbReference>
<dbReference type="Gene3D" id="3.40.50.1000">
    <property type="entry name" value="HAD superfamily/HAD-like"/>
    <property type="match status" value="1"/>
</dbReference>
<dbReference type="GO" id="GO:0005829">
    <property type="term" value="C:cytosol"/>
    <property type="evidence" value="ECO:0007669"/>
    <property type="project" value="TreeGrafter"/>
</dbReference>
<evidence type="ECO:0000313" key="2">
    <source>
        <dbReference type="Proteomes" id="UP000772186"/>
    </source>
</evidence>
<accession>A0A953NCV3</accession>
<dbReference type="Pfam" id="PF08282">
    <property type="entry name" value="Hydrolase_3"/>
    <property type="match status" value="1"/>
</dbReference>
<dbReference type="InterPro" id="IPR006379">
    <property type="entry name" value="HAD-SF_hydro_IIB"/>
</dbReference>
<keyword evidence="2" id="KW-1185">Reference proteome</keyword>
<reference evidence="1 2" key="1">
    <citation type="submission" date="2021-09" db="EMBL/GenBank/DDBJ databases">
        <title>WGS of Mycoplasma sp. Zaradi2 strains.</title>
        <authorList>
            <person name="Spergser J."/>
        </authorList>
    </citation>
    <scope>NUCLEOTIDE SEQUENCE [LARGE SCALE GENOMIC DNA]</scope>
    <source>
        <strain evidence="1 2">1331</strain>
    </source>
</reference>
<dbReference type="InterPro" id="IPR023214">
    <property type="entry name" value="HAD_sf"/>
</dbReference>
<dbReference type="SUPFAM" id="SSF56784">
    <property type="entry name" value="HAD-like"/>
    <property type="match status" value="1"/>
</dbReference>
<dbReference type="RefSeq" id="WP_223644402.1">
    <property type="nucleotide sequence ID" value="NZ_JAIQBY010000003.1"/>
</dbReference>
<dbReference type="PANTHER" id="PTHR10000:SF8">
    <property type="entry name" value="HAD SUPERFAMILY HYDROLASE-LIKE, TYPE 3"/>
    <property type="match status" value="1"/>
</dbReference>
<dbReference type="GO" id="GO:0000287">
    <property type="term" value="F:magnesium ion binding"/>
    <property type="evidence" value="ECO:0007669"/>
    <property type="project" value="TreeGrafter"/>
</dbReference>
<protein>
    <submittedName>
        <fullName evidence="1">HAD family hydrolase</fullName>
    </submittedName>
</protein>
<name>A0A953NCV3_9MOLU</name>
<comment type="caution">
    <text evidence="1">The sequence shown here is derived from an EMBL/GenBank/DDBJ whole genome shotgun (WGS) entry which is preliminary data.</text>
</comment>
<dbReference type="NCBIfam" id="TIGR01484">
    <property type="entry name" value="HAD-SF-IIB"/>
    <property type="match status" value="1"/>
</dbReference>
<organism evidence="1 2">
    <name type="scientific">Mycoplasma tauri</name>
    <dbReference type="NCBI Taxonomy" id="547987"/>
    <lineage>
        <taxon>Bacteria</taxon>
        <taxon>Bacillati</taxon>
        <taxon>Mycoplasmatota</taxon>
        <taxon>Mollicutes</taxon>
        <taxon>Mycoplasmataceae</taxon>
        <taxon>Mycoplasma</taxon>
    </lineage>
</organism>
<dbReference type="Proteomes" id="UP000772186">
    <property type="component" value="Unassembled WGS sequence"/>
</dbReference>
<dbReference type="GO" id="GO:0016791">
    <property type="term" value="F:phosphatase activity"/>
    <property type="evidence" value="ECO:0007669"/>
    <property type="project" value="TreeGrafter"/>
</dbReference>
<dbReference type="PANTHER" id="PTHR10000">
    <property type="entry name" value="PHOSPHOSERINE PHOSPHATASE"/>
    <property type="match status" value="1"/>
</dbReference>
<evidence type="ECO:0000313" key="1">
    <source>
        <dbReference type="EMBL" id="MBZ4195260.1"/>
    </source>
</evidence>
<keyword evidence="1" id="KW-0378">Hydrolase</keyword>
<dbReference type="EMBL" id="JAIQBY010000003">
    <property type="protein sequence ID" value="MBZ4195260.1"/>
    <property type="molecule type" value="Genomic_DNA"/>
</dbReference>
<dbReference type="SFLD" id="SFLDS00003">
    <property type="entry name" value="Haloacid_Dehalogenase"/>
    <property type="match status" value="1"/>
</dbReference>
<sequence>MKTKIFSYDLDGTLLMSNNKVHEDTKKAFIEVHKKHGINVLNTGRGLIKVLPLLDEFKGIDFFICSNGCLIYDVAKKTYKIVGKLNPEVFELMYEYAKNNDLIITLDTSDFNGTYIPKNDSGELPSWIKGQDIMDFSRVNVSNYETMHKVANDPNNIITQVAIRNPRHIAPETTKYFDNLFKNKYSVYLTNSIYTDVNPLGVSKWNGLKAFLEIYDLKDSTIYAFGDSGNDVEMLKNSHFGYAMGNATSDAKEVAYEVIGDYNTGAIGHKLNEIINNN</sequence>
<dbReference type="AlphaFoldDB" id="A0A953NCV3"/>